<sequence length="152" mass="15675">MKLFNRCGEDLVRRHRSIATVGAAVFAACLATTSPAVAAQTTAVPTASAAIDCADHAFTASGRVVEGRTSIPWSYFIVARAGTIDACLDGPDGADFDLVLRHFGTGGLRTVATSSGEEDVKTLSYEGVPGAYRVEVVATSGSGVYTVGVTFP</sequence>
<dbReference type="AlphaFoldDB" id="A0AAE6Y4U1"/>
<name>A0AAE6Y4U1_STRAT</name>
<evidence type="ECO:0000256" key="1">
    <source>
        <dbReference type="SAM" id="SignalP"/>
    </source>
</evidence>
<protein>
    <recommendedName>
        <fullName evidence="4">Peptidase C-terminal archaeal/bacterial domain-containing protein</fullName>
    </recommendedName>
</protein>
<dbReference type="RefSeq" id="WP_143648291.1">
    <property type="nucleotide sequence ID" value="NZ_CM007717.1"/>
</dbReference>
<proteinExistence type="predicted"/>
<dbReference type="EMBL" id="CP050692">
    <property type="protein sequence ID" value="QIT42467.1"/>
    <property type="molecule type" value="Genomic_DNA"/>
</dbReference>
<dbReference type="Proteomes" id="UP000502504">
    <property type="component" value="Chromosome"/>
</dbReference>
<dbReference type="Gene3D" id="2.60.120.380">
    <property type="match status" value="1"/>
</dbReference>
<reference evidence="2 3" key="1">
    <citation type="submission" date="2020-03" db="EMBL/GenBank/DDBJ databases">
        <title>Is there a link between lipid content and antibiotic production in Streptomyces?</title>
        <authorList>
            <person name="David M."/>
            <person name="Lejeune C."/>
            <person name="Abreu S."/>
            <person name="Thibessard A."/>
            <person name="Leblond P."/>
            <person name="Chaminade P."/>
            <person name="Virolle M.-J."/>
        </authorList>
    </citation>
    <scope>NUCLEOTIDE SEQUENCE [LARGE SCALE GENOMIC DNA]</scope>
    <source>
        <strain evidence="2 3">DSM 41481</strain>
    </source>
</reference>
<gene>
    <name evidence="2" type="ORF">HCX60_02165</name>
</gene>
<evidence type="ECO:0008006" key="4">
    <source>
        <dbReference type="Google" id="ProtNLM"/>
    </source>
</evidence>
<keyword evidence="1" id="KW-0732">Signal</keyword>
<dbReference type="PROSITE" id="PS51257">
    <property type="entry name" value="PROKAR_LIPOPROTEIN"/>
    <property type="match status" value="1"/>
</dbReference>
<feature type="chain" id="PRO_5041998445" description="Peptidase C-terminal archaeal/bacterial domain-containing protein" evidence="1">
    <location>
        <begin position="39"/>
        <end position="152"/>
    </location>
</feature>
<evidence type="ECO:0000313" key="3">
    <source>
        <dbReference type="Proteomes" id="UP000502504"/>
    </source>
</evidence>
<accession>A0AAE6Y4U1</accession>
<feature type="signal peptide" evidence="1">
    <location>
        <begin position="1"/>
        <end position="38"/>
    </location>
</feature>
<organism evidence="2 3">
    <name type="scientific">Streptomyces antibioticus</name>
    <dbReference type="NCBI Taxonomy" id="1890"/>
    <lineage>
        <taxon>Bacteria</taxon>
        <taxon>Bacillati</taxon>
        <taxon>Actinomycetota</taxon>
        <taxon>Actinomycetes</taxon>
        <taxon>Kitasatosporales</taxon>
        <taxon>Streptomycetaceae</taxon>
        <taxon>Streptomyces</taxon>
    </lineage>
</organism>
<evidence type="ECO:0000313" key="2">
    <source>
        <dbReference type="EMBL" id="QIT42467.1"/>
    </source>
</evidence>